<dbReference type="GO" id="GO:0060090">
    <property type="term" value="F:molecular adaptor activity"/>
    <property type="evidence" value="ECO:0007669"/>
    <property type="project" value="TreeGrafter"/>
</dbReference>
<comment type="similarity">
    <text evidence="3">Belongs to the LAMTOR1 family.</text>
</comment>
<dbReference type="GO" id="GO:0043410">
    <property type="term" value="P:positive regulation of MAPK cascade"/>
    <property type="evidence" value="ECO:0007669"/>
    <property type="project" value="InterPro"/>
</dbReference>
<accession>A0A1V6PA05</accession>
<sequence length="161" mass="17495">MGICSSCLGGNRHESPEPESSRLLDEDPYQAGYGYGALNHAQQTNQPDPEYVRREREALDAICQRTSDSVIDIWSLQPQPHLLPQATLGPTSASASPNPDDGSQLTVTADNISQRSRPTSGSTVPKHWGEVVVNPSKKRSRQDLNTANDSARDVFGVLNVN</sequence>
<organism evidence="13 14">
    <name type="scientific">Penicillium decumbens</name>
    <dbReference type="NCBI Taxonomy" id="69771"/>
    <lineage>
        <taxon>Eukaryota</taxon>
        <taxon>Fungi</taxon>
        <taxon>Dikarya</taxon>
        <taxon>Ascomycota</taxon>
        <taxon>Pezizomycotina</taxon>
        <taxon>Eurotiomycetes</taxon>
        <taxon>Eurotiomycetidae</taxon>
        <taxon>Eurotiales</taxon>
        <taxon>Aspergillaceae</taxon>
        <taxon>Penicillium</taxon>
    </lineage>
</organism>
<name>A0A1V6PA05_PENDC</name>
<evidence type="ECO:0000256" key="1">
    <source>
        <dbReference type="ARBA" id="ARBA00004577"/>
    </source>
</evidence>
<comment type="subcellular location">
    <subcellularLocation>
        <location evidence="1">Late endosome membrane</location>
        <topology evidence="1">Lipid-anchor</topology>
        <orientation evidence="1">Cytoplasmic side</orientation>
    </subcellularLocation>
    <subcellularLocation>
        <location evidence="2">Lysosome membrane</location>
    </subcellularLocation>
</comment>
<dbReference type="PANTHER" id="PTHR13401">
    <property type="entry name" value="RAGULATOR COMPLEX PROTEIN LAMTOR1"/>
    <property type="match status" value="1"/>
</dbReference>
<evidence type="ECO:0000256" key="9">
    <source>
        <dbReference type="ARBA" id="ARBA00023228"/>
    </source>
</evidence>
<feature type="compositionally biased region" description="Polar residues" evidence="12">
    <location>
        <begin position="88"/>
        <end position="123"/>
    </location>
</feature>
<evidence type="ECO:0000313" key="13">
    <source>
        <dbReference type="EMBL" id="OQD73821.1"/>
    </source>
</evidence>
<evidence type="ECO:0000256" key="8">
    <source>
        <dbReference type="ARBA" id="ARBA00023139"/>
    </source>
</evidence>
<dbReference type="GO" id="GO:0071230">
    <property type="term" value="P:cellular response to amino acid stimulus"/>
    <property type="evidence" value="ECO:0007669"/>
    <property type="project" value="InterPro"/>
</dbReference>
<evidence type="ECO:0000256" key="2">
    <source>
        <dbReference type="ARBA" id="ARBA00004656"/>
    </source>
</evidence>
<evidence type="ECO:0000313" key="14">
    <source>
        <dbReference type="Proteomes" id="UP000191522"/>
    </source>
</evidence>
<dbReference type="Proteomes" id="UP000191522">
    <property type="component" value="Unassembled WGS sequence"/>
</dbReference>
<dbReference type="GO" id="GO:0001919">
    <property type="term" value="P:regulation of receptor recycling"/>
    <property type="evidence" value="ECO:0007669"/>
    <property type="project" value="InterPro"/>
</dbReference>
<dbReference type="EMBL" id="MDYL01000013">
    <property type="protein sequence ID" value="OQD73821.1"/>
    <property type="molecule type" value="Genomic_DNA"/>
</dbReference>
<dbReference type="GO" id="GO:0031902">
    <property type="term" value="C:late endosome membrane"/>
    <property type="evidence" value="ECO:0007669"/>
    <property type="project" value="UniProtKB-SubCell"/>
</dbReference>
<keyword evidence="7" id="KW-0472">Membrane</keyword>
<dbReference type="Pfam" id="PF15454">
    <property type="entry name" value="LAMTOR"/>
    <property type="match status" value="1"/>
</dbReference>
<evidence type="ECO:0000256" key="3">
    <source>
        <dbReference type="ARBA" id="ARBA00010861"/>
    </source>
</evidence>
<dbReference type="SMART" id="SM01262">
    <property type="entry name" value="LAMTOR"/>
    <property type="match status" value="1"/>
</dbReference>
<reference evidence="14" key="1">
    <citation type="journal article" date="2017" name="Nat. Microbiol.">
        <title>Global analysis of biosynthetic gene clusters reveals vast potential of secondary metabolite production in Penicillium species.</title>
        <authorList>
            <person name="Nielsen J.C."/>
            <person name="Grijseels S."/>
            <person name="Prigent S."/>
            <person name="Ji B."/>
            <person name="Dainat J."/>
            <person name="Nielsen K.F."/>
            <person name="Frisvad J.C."/>
            <person name="Workman M."/>
            <person name="Nielsen J."/>
        </authorList>
    </citation>
    <scope>NUCLEOTIDE SEQUENCE [LARGE SCALE GENOMIC DNA]</scope>
    <source>
        <strain evidence="14">IBT 11843</strain>
    </source>
</reference>
<dbReference type="InterPro" id="IPR028209">
    <property type="entry name" value="LAMTOR1/MEH1"/>
</dbReference>
<evidence type="ECO:0000256" key="7">
    <source>
        <dbReference type="ARBA" id="ARBA00023136"/>
    </source>
</evidence>
<evidence type="ECO:0000256" key="4">
    <source>
        <dbReference type="ARBA" id="ARBA00016099"/>
    </source>
</evidence>
<keyword evidence="10" id="KW-0449">Lipoprotein</keyword>
<feature type="region of interest" description="Disordered" evidence="12">
    <location>
        <begin position="83"/>
        <end position="152"/>
    </location>
</feature>
<keyword evidence="14" id="KW-1185">Reference proteome</keyword>
<keyword evidence="8" id="KW-0564">Palmitate</keyword>
<dbReference type="PANTHER" id="PTHR13401:SF2">
    <property type="entry name" value="RAGULATOR COMPLEX PROTEIN LAMTOR1"/>
    <property type="match status" value="1"/>
</dbReference>
<keyword evidence="6" id="KW-0967">Endosome</keyword>
<evidence type="ECO:0000256" key="12">
    <source>
        <dbReference type="SAM" id="MobiDB-lite"/>
    </source>
</evidence>
<feature type="compositionally biased region" description="Basic and acidic residues" evidence="12">
    <location>
        <begin position="11"/>
        <end position="25"/>
    </location>
</feature>
<dbReference type="AlphaFoldDB" id="A0A1V6PA05"/>
<evidence type="ECO:0000256" key="11">
    <source>
        <dbReference type="ARBA" id="ARBA00032695"/>
    </source>
</evidence>
<evidence type="ECO:0000256" key="10">
    <source>
        <dbReference type="ARBA" id="ARBA00023288"/>
    </source>
</evidence>
<gene>
    <name evidence="13" type="ORF">PENDEC_c013G03766</name>
</gene>
<evidence type="ECO:0000256" key="6">
    <source>
        <dbReference type="ARBA" id="ARBA00022753"/>
    </source>
</evidence>
<protein>
    <recommendedName>
        <fullName evidence="4">Ragulator complex protein LAMTOR1</fullName>
    </recommendedName>
    <alternativeName>
        <fullName evidence="11">Late endosomal/lysosomal adaptor and MAPK and MTOR activator 1</fullName>
    </alternativeName>
</protein>
<dbReference type="OrthoDB" id="5299893at2759"/>
<dbReference type="GO" id="GO:0071986">
    <property type="term" value="C:Ragulator complex"/>
    <property type="evidence" value="ECO:0007669"/>
    <property type="project" value="InterPro"/>
</dbReference>
<dbReference type="GO" id="GO:0032008">
    <property type="term" value="P:positive regulation of TOR signaling"/>
    <property type="evidence" value="ECO:0007669"/>
    <property type="project" value="InterPro"/>
</dbReference>
<dbReference type="GO" id="GO:0005085">
    <property type="term" value="F:guanyl-nucleotide exchange factor activity"/>
    <property type="evidence" value="ECO:0007669"/>
    <property type="project" value="TreeGrafter"/>
</dbReference>
<comment type="caution">
    <text evidence="13">The sequence shown here is derived from an EMBL/GenBank/DDBJ whole genome shotgun (WGS) entry which is preliminary data.</text>
</comment>
<keyword evidence="9" id="KW-0458">Lysosome</keyword>
<keyword evidence="5" id="KW-0519">Myristate</keyword>
<feature type="region of interest" description="Disordered" evidence="12">
    <location>
        <begin position="1"/>
        <end position="51"/>
    </location>
</feature>
<evidence type="ECO:0000256" key="5">
    <source>
        <dbReference type="ARBA" id="ARBA00022707"/>
    </source>
</evidence>
<dbReference type="OMA" id="GYGALNH"/>
<proteinExistence type="inferred from homology"/>
<dbReference type="GO" id="GO:0016197">
    <property type="term" value="P:endosomal transport"/>
    <property type="evidence" value="ECO:0007669"/>
    <property type="project" value="InterPro"/>
</dbReference>
<dbReference type="GO" id="GO:0045121">
    <property type="term" value="C:membrane raft"/>
    <property type="evidence" value="ECO:0007669"/>
    <property type="project" value="InterPro"/>
</dbReference>